<dbReference type="Pfam" id="PF12697">
    <property type="entry name" value="Abhydrolase_6"/>
    <property type="match status" value="1"/>
</dbReference>
<dbReference type="Proteomes" id="UP000248423">
    <property type="component" value="Unassembled WGS sequence"/>
</dbReference>
<proteinExistence type="predicted"/>
<sequence length="257" mass="27031">MSAPKPSIVLVPGAFALPEFYESVTTRVASQGYEIHVVRLPSVAPSAGPLPPPGTMYDDAAAIAREIARLVDQEKEVVVLAHSYGGTPASQSIQGLVKREGSSEQAGGVVRLAYMAALVPPPGSAAMHVLADAPRMDSSVDEQGWMSHVDRAAIAAACFSDMPPDEGMAWTRRFTRHSAASMADPLTYAGYQDVPVSYLLCGGDRVVPAGVQQAAIDMVARESGREVDVTVVATGHAPVVSAPELVVDWIVQVVGRE</sequence>
<dbReference type="InterPro" id="IPR000073">
    <property type="entry name" value="AB_hydrolase_1"/>
</dbReference>
<protein>
    <submittedName>
        <fullName evidence="2">Alpha/beta-hydrolase</fullName>
    </submittedName>
</protein>
<dbReference type="InterPro" id="IPR052897">
    <property type="entry name" value="Sec-Metab_Biosynth_Hydrolase"/>
</dbReference>
<name>A0A319EXU1_ASPSB</name>
<dbReference type="VEuPathDB" id="FungiDB:BO78DRAFT_437383"/>
<dbReference type="PANTHER" id="PTHR37017">
    <property type="entry name" value="AB HYDROLASE-1 DOMAIN-CONTAINING PROTEIN-RELATED"/>
    <property type="match status" value="1"/>
</dbReference>
<dbReference type="SUPFAM" id="SSF53474">
    <property type="entry name" value="alpha/beta-Hydrolases"/>
    <property type="match status" value="1"/>
</dbReference>
<keyword evidence="3" id="KW-1185">Reference proteome</keyword>
<organism evidence="2 3">
    <name type="scientific">Aspergillus sclerotiicarbonarius (strain CBS 121057 / IBT 28362)</name>
    <dbReference type="NCBI Taxonomy" id="1448318"/>
    <lineage>
        <taxon>Eukaryota</taxon>
        <taxon>Fungi</taxon>
        <taxon>Dikarya</taxon>
        <taxon>Ascomycota</taxon>
        <taxon>Pezizomycotina</taxon>
        <taxon>Eurotiomycetes</taxon>
        <taxon>Eurotiomycetidae</taxon>
        <taxon>Eurotiales</taxon>
        <taxon>Aspergillaceae</taxon>
        <taxon>Aspergillus</taxon>
        <taxon>Aspergillus subgen. Circumdati</taxon>
    </lineage>
</organism>
<feature type="domain" description="AB hydrolase-1" evidence="1">
    <location>
        <begin position="8"/>
        <end position="248"/>
    </location>
</feature>
<reference evidence="2 3" key="1">
    <citation type="submission" date="2018-02" db="EMBL/GenBank/DDBJ databases">
        <title>The genomes of Aspergillus section Nigri reveals drivers in fungal speciation.</title>
        <authorList>
            <consortium name="DOE Joint Genome Institute"/>
            <person name="Vesth T.C."/>
            <person name="Nybo J."/>
            <person name="Theobald S."/>
            <person name="Brandl J."/>
            <person name="Frisvad J.C."/>
            <person name="Nielsen K.F."/>
            <person name="Lyhne E.K."/>
            <person name="Kogle M.E."/>
            <person name="Kuo A."/>
            <person name="Riley R."/>
            <person name="Clum A."/>
            <person name="Nolan M."/>
            <person name="Lipzen A."/>
            <person name="Salamov A."/>
            <person name="Henrissat B."/>
            <person name="Wiebenga A."/>
            <person name="De vries R.P."/>
            <person name="Grigoriev I.V."/>
            <person name="Mortensen U.H."/>
            <person name="Andersen M.R."/>
            <person name="Baker S.E."/>
        </authorList>
    </citation>
    <scope>NUCLEOTIDE SEQUENCE [LARGE SCALE GENOMIC DNA]</scope>
    <source>
        <strain evidence="2 3">CBS 121057</strain>
    </source>
</reference>
<dbReference type="Gene3D" id="3.40.50.1820">
    <property type="entry name" value="alpha/beta hydrolase"/>
    <property type="match status" value="1"/>
</dbReference>
<dbReference type="OrthoDB" id="1263307at2759"/>
<evidence type="ECO:0000313" key="2">
    <source>
        <dbReference type="EMBL" id="PYI09624.1"/>
    </source>
</evidence>
<gene>
    <name evidence="2" type="ORF">BO78DRAFT_437383</name>
</gene>
<evidence type="ECO:0000313" key="3">
    <source>
        <dbReference type="Proteomes" id="UP000248423"/>
    </source>
</evidence>
<dbReference type="EMBL" id="KZ826326">
    <property type="protein sequence ID" value="PYI09624.1"/>
    <property type="molecule type" value="Genomic_DNA"/>
</dbReference>
<keyword evidence="2" id="KW-0378">Hydrolase</keyword>
<dbReference type="PANTHER" id="PTHR37017:SF13">
    <property type="entry name" value="AB HYDROLASE-1 DOMAIN-CONTAINING PROTEIN"/>
    <property type="match status" value="1"/>
</dbReference>
<dbReference type="InterPro" id="IPR029058">
    <property type="entry name" value="AB_hydrolase_fold"/>
</dbReference>
<dbReference type="AlphaFoldDB" id="A0A319EXU1"/>
<accession>A0A319EXU1</accession>
<evidence type="ECO:0000259" key="1">
    <source>
        <dbReference type="Pfam" id="PF12697"/>
    </source>
</evidence>
<dbReference type="GO" id="GO:0016787">
    <property type="term" value="F:hydrolase activity"/>
    <property type="evidence" value="ECO:0007669"/>
    <property type="project" value="UniProtKB-KW"/>
</dbReference>